<reference evidence="2" key="1">
    <citation type="submission" date="2025-08" db="UniProtKB">
        <authorList>
            <consortium name="RefSeq"/>
        </authorList>
    </citation>
    <scope>IDENTIFICATION</scope>
    <source>
        <tissue evidence="2">Fruit stalk</tissue>
    </source>
</reference>
<dbReference type="KEGG" id="dzi:111293385"/>
<sequence>MDELREAAESYYNSVPQEMKKQADRFFNRMKPNRYNKVRREDFMARMREIDQLRMRNEEFFNRVNKDRSGKLSFWDAMTVFYIIRSGMPFCAGCGKLITSMYFTCVKCFDRDGCTFDVCVRCFKDRQYQHRHTEFLDNFVLLKCKRTAALSNPASTSRPRPVNPPVSTHNAIVPANPRRGNVRYFSSFAELLIEILYKKFICFDCFYIFLEIFTIV</sequence>
<dbReference type="OrthoDB" id="8785703at2759"/>
<dbReference type="Proteomes" id="UP000515121">
    <property type="component" value="Unplaced"/>
</dbReference>
<evidence type="ECO:0000313" key="1">
    <source>
        <dbReference type="Proteomes" id="UP000515121"/>
    </source>
</evidence>
<name>A0A6P5YNH8_DURZI</name>
<organism evidence="1 2">
    <name type="scientific">Durio zibethinus</name>
    <name type="common">Durian</name>
    <dbReference type="NCBI Taxonomy" id="66656"/>
    <lineage>
        <taxon>Eukaryota</taxon>
        <taxon>Viridiplantae</taxon>
        <taxon>Streptophyta</taxon>
        <taxon>Embryophyta</taxon>
        <taxon>Tracheophyta</taxon>
        <taxon>Spermatophyta</taxon>
        <taxon>Magnoliopsida</taxon>
        <taxon>eudicotyledons</taxon>
        <taxon>Gunneridae</taxon>
        <taxon>Pentapetalae</taxon>
        <taxon>rosids</taxon>
        <taxon>malvids</taxon>
        <taxon>Malvales</taxon>
        <taxon>Malvaceae</taxon>
        <taxon>Helicteroideae</taxon>
        <taxon>Durio</taxon>
    </lineage>
</organism>
<dbReference type="AlphaFoldDB" id="A0A6P5YNH8"/>
<evidence type="ECO:0000313" key="2">
    <source>
        <dbReference type="RefSeq" id="XP_022741867.1"/>
    </source>
</evidence>
<keyword evidence="1" id="KW-1185">Reference proteome</keyword>
<proteinExistence type="predicted"/>
<gene>
    <name evidence="2" type="primary">LOC111293385</name>
</gene>
<dbReference type="RefSeq" id="XP_022741867.1">
    <property type="nucleotide sequence ID" value="XM_022886132.1"/>
</dbReference>
<accession>A0A6P5YNH8</accession>
<dbReference type="GeneID" id="111293385"/>
<dbReference type="Gene3D" id="1.10.238.10">
    <property type="entry name" value="EF-hand"/>
    <property type="match status" value="1"/>
</dbReference>
<dbReference type="SUPFAM" id="SSF47473">
    <property type="entry name" value="EF-hand"/>
    <property type="match status" value="1"/>
</dbReference>
<protein>
    <submittedName>
        <fullName evidence="2">Uncharacterized protein LOC111293385</fullName>
    </submittedName>
</protein>
<dbReference type="InterPro" id="IPR011992">
    <property type="entry name" value="EF-hand-dom_pair"/>
</dbReference>